<dbReference type="RefSeq" id="WP_076347761.1">
    <property type="nucleotide sequence ID" value="NZ_CP019082.1"/>
</dbReference>
<proteinExistence type="predicted"/>
<protein>
    <recommendedName>
        <fullName evidence="1">Suppressor of fused-like domain-containing protein</fullName>
    </recommendedName>
</protein>
<reference evidence="3" key="1">
    <citation type="submission" date="2016-12" db="EMBL/GenBank/DDBJ databases">
        <title>Comparative genomics of four Isosphaeraceae planctomycetes: a common pool of plasmids and glycoside hydrolase genes.</title>
        <authorList>
            <person name="Ivanova A."/>
        </authorList>
    </citation>
    <scope>NUCLEOTIDE SEQUENCE [LARGE SCALE GENOMIC DNA]</scope>
    <source>
        <strain evidence="3">PX4</strain>
    </source>
</reference>
<organism evidence="2 3">
    <name type="scientific">Paludisphaera borealis</name>
    <dbReference type="NCBI Taxonomy" id="1387353"/>
    <lineage>
        <taxon>Bacteria</taxon>
        <taxon>Pseudomonadati</taxon>
        <taxon>Planctomycetota</taxon>
        <taxon>Planctomycetia</taxon>
        <taxon>Isosphaerales</taxon>
        <taxon>Isosphaeraceae</taxon>
        <taxon>Paludisphaera</taxon>
    </lineage>
</organism>
<dbReference type="KEGG" id="pbor:BSF38_03530"/>
<dbReference type="AlphaFoldDB" id="A0A1U7CSW1"/>
<gene>
    <name evidence="2" type="ORF">BSF38_03530</name>
</gene>
<feature type="domain" description="Suppressor of fused-like" evidence="1">
    <location>
        <begin position="82"/>
        <end position="188"/>
    </location>
</feature>
<name>A0A1U7CSW1_9BACT</name>
<dbReference type="OrthoDB" id="261643at2"/>
<evidence type="ECO:0000313" key="3">
    <source>
        <dbReference type="Proteomes" id="UP000186309"/>
    </source>
</evidence>
<dbReference type="EMBL" id="CP019082">
    <property type="protein sequence ID" value="APW61998.1"/>
    <property type="molecule type" value="Genomic_DNA"/>
</dbReference>
<dbReference type="Pfam" id="PF05076">
    <property type="entry name" value="SUFU"/>
    <property type="match status" value="1"/>
</dbReference>
<keyword evidence="3" id="KW-1185">Reference proteome</keyword>
<evidence type="ECO:0000259" key="1">
    <source>
        <dbReference type="Pfam" id="PF05076"/>
    </source>
</evidence>
<dbReference type="InterPro" id="IPR020941">
    <property type="entry name" value="SUFU-like_domain"/>
</dbReference>
<evidence type="ECO:0000313" key="2">
    <source>
        <dbReference type="EMBL" id="APW61998.1"/>
    </source>
</evidence>
<sequence length="198" mass="21512">MSDARAADDWEVWWDARTAALEDVLGESDDVVGHAVIPFPLGVEAGGAADVLYFRKHVPGVVTVTADLIGNDDQIPNDLGNYELMICERDDAEWGAAFIARLAYFTLQARLNPGETMDVRPALPESSTLSAILLLDYARFTVRGRSAGLLLCLGITADELTACRQGRTADVESALKSSGVFPFTDLNRNSVVDPDRPW</sequence>
<accession>A0A1U7CSW1</accession>
<dbReference type="Proteomes" id="UP000186309">
    <property type="component" value="Chromosome"/>
</dbReference>